<feature type="non-terminal residue" evidence="1">
    <location>
        <position position="1"/>
    </location>
</feature>
<organism evidence="1 2">
    <name type="scientific">Trifolium medium</name>
    <dbReference type="NCBI Taxonomy" id="97028"/>
    <lineage>
        <taxon>Eukaryota</taxon>
        <taxon>Viridiplantae</taxon>
        <taxon>Streptophyta</taxon>
        <taxon>Embryophyta</taxon>
        <taxon>Tracheophyta</taxon>
        <taxon>Spermatophyta</taxon>
        <taxon>Magnoliopsida</taxon>
        <taxon>eudicotyledons</taxon>
        <taxon>Gunneridae</taxon>
        <taxon>Pentapetalae</taxon>
        <taxon>rosids</taxon>
        <taxon>fabids</taxon>
        <taxon>Fabales</taxon>
        <taxon>Fabaceae</taxon>
        <taxon>Papilionoideae</taxon>
        <taxon>50 kb inversion clade</taxon>
        <taxon>NPAAA clade</taxon>
        <taxon>Hologalegina</taxon>
        <taxon>IRL clade</taxon>
        <taxon>Trifolieae</taxon>
        <taxon>Trifolium</taxon>
    </lineage>
</organism>
<keyword evidence="2" id="KW-1185">Reference proteome</keyword>
<evidence type="ECO:0000313" key="1">
    <source>
        <dbReference type="EMBL" id="MCI73046.1"/>
    </source>
</evidence>
<dbReference type="AlphaFoldDB" id="A0A392UKR6"/>
<protein>
    <submittedName>
        <fullName evidence="1">Uncharacterized protein</fullName>
    </submittedName>
</protein>
<comment type="caution">
    <text evidence="1">The sequence shown here is derived from an EMBL/GenBank/DDBJ whole genome shotgun (WGS) entry which is preliminary data.</text>
</comment>
<accession>A0A392UKR6</accession>
<dbReference type="Proteomes" id="UP000265520">
    <property type="component" value="Unassembled WGS sequence"/>
</dbReference>
<evidence type="ECO:0000313" key="2">
    <source>
        <dbReference type="Proteomes" id="UP000265520"/>
    </source>
</evidence>
<proteinExistence type="predicted"/>
<reference evidence="1 2" key="1">
    <citation type="journal article" date="2018" name="Front. Plant Sci.">
        <title>Red Clover (Trifolium pratense) and Zigzag Clover (T. medium) - A Picture of Genomic Similarities and Differences.</title>
        <authorList>
            <person name="Dluhosova J."/>
            <person name="Istvanek J."/>
            <person name="Nedelnik J."/>
            <person name="Repkova J."/>
        </authorList>
    </citation>
    <scope>NUCLEOTIDE SEQUENCE [LARGE SCALE GENOMIC DNA]</scope>
    <source>
        <strain evidence="2">cv. 10/8</strain>
        <tissue evidence="1">Leaf</tissue>
    </source>
</reference>
<dbReference type="EMBL" id="LXQA010830207">
    <property type="protein sequence ID" value="MCI73046.1"/>
    <property type="molecule type" value="Genomic_DNA"/>
</dbReference>
<sequence>FDEVMSGSGGERFVEVEDGGIDGSVVKNGSEALKVEVGGRRSNLLLL</sequence>
<name>A0A392UKR6_9FABA</name>